<accession>A0A645G4B6</accession>
<reference evidence="2" key="1">
    <citation type="submission" date="2019-08" db="EMBL/GenBank/DDBJ databases">
        <authorList>
            <person name="Kucharzyk K."/>
            <person name="Murdoch R.W."/>
            <person name="Higgins S."/>
            <person name="Loffler F."/>
        </authorList>
    </citation>
    <scope>NUCLEOTIDE SEQUENCE</scope>
</reference>
<organism evidence="2">
    <name type="scientific">bioreactor metagenome</name>
    <dbReference type="NCBI Taxonomy" id="1076179"/>
    <lineage>
        <taxon>unclassified sequences</taxon>
        <taxon>metagenomes</taxon>
        <taxon>ecological metagenomes</taxon>
    </lineage>
</organism>
<gene>
    <name evidence="2" type="primary">mshA_117</name>
    <name evidence="2" type="ORF">SDC9_166350</name>
</gene>
<dbReference type="PANTHER" id="PTHR45947:SF3">
    <property type="entry name" value="SULFOQUINOVOSYL TRANSFERASE SQD2"/>
    <property type="match status" value="1"/>
</dbReference>
<proteinExistence type="predicted"/>
<sequence length="205" mass="22829">MIKVISFGINLSPFKNIDPSEIRLKHNLADHFVLLYVGRLVPHKCVDTLIKAIPKLDKNFMLVIVGHGIERNRLENLASSLNVSGKVIFAGKVTDEDLPKYYSSSDAFVTASLHEGFCVPIIESFASGKPAVVPDRTAMPEVVADGGLIYDGSIEDLSLKLNSLKDPEVLRTINERVKKIVKKYNIMKVSEEYLKTINKVMDESK</sequence>
<dbReference type="AlphaFoldDB" id="A0A645G4B6"/>
<dbReference type="SUPFAM" id="SSF53756">
    <property type="entry name" value="UDP-Glycosyltransferase/glycogen phosphorylase"/>
    <property type="match status" value="1"/>
</dbReference>
<dbReference type="GO" id="GO:0102710">
    <property type="term" value="F:D-inositol-3-phosphate glycosyltransferase activity"/>
    <property type="evidence" value="ECO:0007669"/>
    <property type="project" value="UniProtKB-EC"/>
</dbReference>
<dbReference type="InterPro" id="IPR001296">
    <property type="entry name" value="Glyco_trans_1"/>
</dbReference>
<evidence type="ECO:0000259" key="1">
    <source>
        <dbReference type="Pfam" id="PF00534"/>
    </source>
</evidence>
<feature type="domain" description="Glycosyl transferase family 1" evidence="1">
    <location>
        <begin position="22"/>
        <end position="174"/>
    </location>
</feature>
<comment type="caution">
    <text evidence="2">The sequence shown here is derived from an EMBL/GenBank/DDBJ whole genome shotgun (WGS) entry which is preliminary data.</text>
</comment>
<dbReference type="Gene3D" id="3.40.50.2000">
    <property type="entry name" value="Glycogen Phosphorylase B"/>
    <property type="match status" value="2"/>
</dbReference>
<dbReference type="PANTHER" id="PTHR45947">
    <property type="entry name" value="SULFOQUINOVOSYL TRANSFERASE SQD2"/>
    <property type="match status" value="1"/>
</dbReference>
<dbReference type="EMBL" id="VSSQ01066448">
    <property type="protein sequence ID" value="MPN18984.1"/>
    <property type="molecule type" value="Genomic_DNA"/>
</dbReference>
<keyword evidence="2" id="KW-0808">Transferase</keyword>
<protein>
    <submittedName>
        <fullName evidence="2">D-inositol-3-phosphate glycosyltransferase</fullName>
        <ecNumber evidence="2">2.4.1.250</ecNumber>
    </submittedName>
</protein>
<dbReference type="InterPro" id="IPR050194">
    <property type="entry name" value="Glycosyltransferase_grp1"/>
</dbReference>
<dbReference type="EC" id="2.4.1.250" evidence="2"/>
<dbReference type="Pfam" id="PF00534">
    <property type="entry name" value="Glycos_transf_1"/>
    <property type="match status" value="1"/>
</dbReference>
<evidence type="ECO:0000313" key="2">
    <source>
        <dbReference type="EMBL" id="MPN18984.1"/>
    </source>
</evidence>
<keyword evidence="2" id="KW-0328">Glycosyltransferase</keyword>
<name>A0A645G4B6_9ZZZZ</name>